<dbReference type="SUPFAM" id="SSF56601">
    <property type="entry name" value="beta-lactamase/transpeptidase-like"/>
    <property type="match status" value="1"/>
</dbReference>
<evidence type="ECO:0000256" key="2">
    <source>
        <dbReference type="ARBA" id="ARBA00023136"/>
    </source>
</evidence>
<feature type="transmembrane region" description="Helical" evidence="3">
    <location>
        <begin position="479"/>
        <end position="505"/>
    </location>
</feature>
<dbReference type="EC" id="3.1.1.103" evidence="5"/>
<dbReference type="InterPro" id="IPR012338">
    <property type="entry name" value="Beta-lactam/transpept-like"/>
</dbReference>
<accession>A0ABZ0IEG3</accession>
<comment type="subcellular location">
    <subcellularLocation>
        <location evidence="1">Membrane</location>
    </subcellularLocation>
</comment>
<evidence type="ECO:0000313" key="6">
    <source>
        <dbReference type="Proteomes" id="UP001626549"/>
    </source>
</evidence>
<gene>
    <name evidence="5" type="ORF">R0137_00525</name>
</gene>
<feature type="domain" description="Beta-lactamase-related" evidence="4">
    <location>
        <begin position="43"/>
        <end position="360"/>
    </location>
</feature>
<dbReference type="Pfam" id="PF00144">
    <property type="entry name" value="Beta-lactamase"/>
    <property type="match status" value="1"/>
</dbReference>
<keyword evidence="3" id="KW-0812">Transmembrane</keyword>
<dbReference type="InterPro" id="IPR050491">
    <property type="entry name" value="AmpC-like"/>
</dbReference>
<evidence type="ECO:0000256" key="3">
    <source>
        <dbReference type="SAM" id="Phobius"/>
    </source>
</evidence>
<feature type="transmembrane region" description="Helical" evidence="3">
    <location>
        <begin position="584"/>
        <end position="606"/>
    </location>
</feature>
<keyword evidence="2 3" id="KW-0472">Membrane</keyword>
<dbReference type="PANTHER" id="PTHR46825:SF11">
    <property type="entry name" value="PENICILLIN-BINDING PROTEIN 4"/>
    <property type="match status" value="1"/>
</dbReference>
<keyword evidence="5" id="KW-0378">Hydrolase</keyword>
<dbReference type="InterPro" id="IPR001466">
    <property type="entry name" value="Beta-lactam-related"/>
</dbReference>
<feature type="transmembrane region" description="Helical" evidence="3">
    <location>
        <begin position="548"/>
        <end position="572"/>
    </location>
</feature>
<dbReference type="RefSeq" id="WP_407327761.1">
    <property type="nucleotide sequence ID" value="NZ_CP136865.1"/>
</dbReference>
<keyword evidence="3" id="KW-1133">Transmembrane helix</keyword>
<keyword evidence="6" id="KW-1185">Reference proteome</keyword>
<name>A0ABZ0IEG3_9GAMM</name>
<evidence type="ECO:0000256" key="1">
    <source>
        <dbReference type="ARBA" id="ARBA00004370"/>
    </source>
</evidence>
<organism evidence="5 6">
    <name type="scientific">Congregibacter brevis</name>
    <dbReference type="NCBI Taxonomy" id="3081201"/>
    <lineage>
        <taxon>Bacteria</taxon>
        <taxon>Pseudomonadati</taxon>
        <taxon>Pseudomonadota</taxon>
        <taxon>Gammaproteobacteria</taxon>
        <taxon>Cellvibrionales</taxon>
        <taxon>Halieaceae</taxon>
        <taxon>Congregibacter</taxon>
    </lineage>
</organism>
<proteinExistence type="predicted"/>
<protein>
    <submittedName>
        <fullName evidence="5">Serine hydrolase domain-containing protein</fullName>
        <ecNumber evidence="5">3.1.1.103</ecNumber>
    </submittedName>
</protein>
<sequence length="607" mass="67252">MFLGSHCRRSGFSIASRFLGGILLLCAVSLSFADTQHQLDLMLEEESFPGIAWSVIGEDGPLAGGNGYADLTTARTMSAHTRVHVGSVTKVLVAMGILHLVSEGQLSLDSTVEDMLPALNWENPWRNEAPITVRHLLEHTAGLDNLRIWQFLNSEVTGNTPLSDAFPQSHEQLLQLRTRPGSQYSYSNMGYALLGLVIEKVTSTRYEDYLGRELLMTLGMHDSSFFFVTQAQDSRLAMGYIDGGVPQSAVAMFLRPAGQFTTTAADMQILLNFLLGNGVLNGEVFIATEHMDSLGTPSTTDAYRAGLSLGHGLALASRDRHGVLGECHPGETFGFRARICLFRQDGKAFFYAINADFEGADYERFTKHFIERIDIEPLLVAPATANVDLEKHTGLYRLAPAIMAEFAWLDWMFNSIWLSVDSERNGLVMHSLQGEQRLLLPLENGLFRDAERNMASFVFLGDQAEVLSNGLISWKRSSLFSLGLGWLSLLTGVFGLLYLLVRGFWSLLHGPTADGRPLLIPWLCLLAFALPVYLYTKQSYLQFGEFTLASATLAALSCLLPVCLVFAAYRMWSHQGRSNFDQVAVLFSLQLCLVMFQQGALPLVFWQ</sequence>
<dbReference type="GO" id="GO:0016787">
    <property type="term" value="F:hydrolase activity"/>
    <property type="evidence" value="ECO:0007669"/>
    <property type="project" value="UniProtKB-KW"/>
</dbReference>
<dbReference type="Gene3D" id="3.40.710.10">
    <property type="entry name" value="DD-peptidase/beta-lactamase superfamily"/>
    <property type="match status" value="1"/>
</dbReference>
<evidence type="ECO:0000259" key="4">
    <source>
        <dbReference type="Pfam" id="PF00144"/>
    </source>
</evidence>
<dbReference type="PANTHER" id="PTHR46825">
    <property type="entry name" value="D-ALANYL-D-ALANINE-CARBOXYPEPTIDASE/ENDOPEPTIDASE AMPH"/>
    <property type="match status" value="1"/>
</dbReference>
<dbReference type="EMBL" id="CP136865">
    <property type="protein sequence ID" value="WOJ97073.1"/>
    <property type="molecule type" value="Genomic_DNA"/>
</dbReference>
<feature type="transmembrane region" description="Helical" evidence="3">
    <location>
        <begin position="517"/>
        <end position="536"/>
    </location>
</feature>
<reference evidence="5 6" key="1">
    <citation type="submission" date="2023-10" db="EMBL/GenBank/DDBJ databases">
        <title>Two novel species belonging to the OM43/NOR5 clade.</title>
        <authorList>
            <person name="Park M."/>
        </authorList>
    </citation>
    <scope>NUCLEOTIDE SEQUENCE [LARGE SCALE GENOMIC DNA]</scope>
    <source>
        <strain evidence="5 6">IMCC45268</strain>
    </source>
</reference>
<evidence type="ECO:0000313" key="5">
    <source>
        <dbReference type="EMBL" id="WOJ97073.1"/>
    </source>
</evidence>
<dbReference type="Proteomes" id="UP001626549">
    <property type="component" value="Chromosome"/>
</dbReference>